<dbReference type="Gene3D" id="1.10.357.10">
    <property type="entry name" value="Tetracycline Repressor, domain 2"/>
    <property type="match status" value="1"/>
</dbReference>
<reference evidence="6 7" key="1">
    <citation type="journal article" date="2020" name="ISME J.">
        <title>Comparative genomics reveals insights into cyanobacterial evolution and habitat adaptation.</title>
        <authorList>
            <person name="Chen M.Y."/>
            <person name="Teng W.K."/>
            <person name="Zhao L."/>
            <person name="Hu C.X."/>
            <person name="Zhou Y.K."/>
            <person name="Han B.P."/>
            <person name="Song L.R."/>
            <person name="Shu W.S."/>
        </authorList>
    </citation>
    <scope>NUCLEOTIDE SEQUENCE [LARGE SCALE GENOMIC DNA]</scope>
    <source>
        <strain evidence="6 7">FACHB-1050</strain>
    </source>
</reference>
<dbReference type="EMBL" id="JACJQY010000011">
    <property type="protein sequence ID" value="MBD2317002.1"/>
    <property type="molecule type" value="Genomic_DNA"/>
</dbReference>
<accession>A0ABR8C9S0</accession>
<evidence type="ECO:0000256" key="4">
    <source>
        <dbReference type="PROSITE-ProRule" id="PRU00335"/>
    </source>
</evidence>
<dbReference type="Pfam" id="PF00440">
    <property type="entry name" value="TetR_N"/>
    <property type="match status" value="1"/>
</dbReference>
<dbReference type="SUPFAM" id="SSF48498">
    <property type="entry name" value="Tetracyclin repressor-like, C-terminal domain"/>
    <property type="match status" value="1"/>
</dbReference>
<keyword evidence="1" id="KW-0805">Transcription regulation</keyword>
<evidence type="ECO:0000313" key="7">
    <source>
        <dbReference type="Proteomes" id="UP000618445"/>
    </source>
</evidence>
<dbReference type="Proteomes" id="UP000618445">
    <property type="component" value="Unassembled WGS sequence"/>
</dbReference>
<dbReference type="RefSeq" id="WP_190577876.1">
    <property type="nucleotide sequence ID" value="NZ_CAWPQU010000003.1"/>
</dbReference>
<feature type="DNA-binding region" description="H-T-H motif" evidence="4">
    <location>
        <begin position="23"/>
        <end position="42"/>
    </location>
</feature>
<evidence type="ECO:0000313" key="6">
    <source>
        <dbReference type="EMBL" id="MBD2317002.1"/>
    </source>
</evidence>
<keyword evidence="3" id="KW-0804">Transcription</keyword>
<name>A0ABR8C9S0_9CYAN</name>
<proteinExistence type="predicted"/>
<feature type="domain" description="HTH tetR-type" evidence="5">
    <location>
        <begin position="1"/>
        <end position="60"/>
    </location>
</feature>
<evidence type="ECO:0000256" key="3">
    <source>
        <dbReference type="ARBA" id="ARBA00023163"/>
    </source>
</evidence>
<evidence type="ECO:0000256" key="1">
    <source>
        <dbReference type="ARBA" id="ARBA00023015"/>
    </source>
</evidence>
<sequence>MSKQTHVPTLIKLFRQFGYEGVTLSKISQETGLGKASLYHHFPKGKAEMAETALTYVNNWLETNILEILDRPEPLIAKFQAMCDEVSKFFNEGQNSCLWAVLLMEQSSDDLFHAQISDAFSRWIEAIAKVLVTAGLEETLAKERGEDAMMMIQGALILSHSLKDIAPFRRVLQQLPNQLCRGITQNP</sequence>
<evidence type="ECO:0000256" key="2">
    <source>
        <dbReference type="ARBA" id="ARBA00023125"/>
    </source>
</evidence>
<dbReference type="SUPFAM" id="SSF46689">
    <property type="entry name" value="Homeodomain-like"/>
    <property type="match status" value="1"/>
</dbReference>
<dbReference type="PANTHER" id="PTHR47506:SF3">
    <property type="entry name" value="HTH-TYPE TRANSCRIPTIONAL REGULATOR LMRA"/>
    <property type="match status" value="1"/>
</dbReference>
<comment type="caution">
    <text evidence="6">The sequence shown here is derived from an EMBL/GenBank/DDBJ whole genome shotgun (WGS) entry which is preliminary data.</text>
</comment>
<dbReference type="InterPro" id="IPR054156">
    <property type="entry name" value="YxaF_TetR_C"/>
</dbReference>
<dbReference type="InterPro" id="IPR036271">
    <property type="entry name" value="Tet_transcr_reg_TetR-rel_C_sf"/>
</dbReference>
<dbReference type="PROSITE" id="PS50977">
    <property type="entry name" value="HTH_TETR_2"/>
    <property type="match status" value="1"/>
</dbReference>
<protein>
    <submittedName>
        <fullName evidence="6">TetR/AcrR family transcriptional regulator</fullName>
    </submittedName>
</protein>
<dbReference type="PANTHER" id="PTHR47506">
    <property type="entry name" value="TRANSCRIPTIONAL REGULATORY PROTEIN"/>
    <property type="match status" value="1"/>
</dbReference>
<dbReference type="InterPro" id="IPR009057">
    <property type="entry name" value="Homeodomain-like_sf"/>
</dbReference>
<dbReference type="Pfam" id="PF21993">
    <property type="entry name" value="TetR_C_13_2"/>
    <property type="match status" value="1"/>
</dbReference>
<evidence type="ECO:0000259" key="5">
    <source>
        <dbReference type="PROSITE" id="PS50977"/>
    </source>
</evidence>
<organism evidence="6 7">
    <name type="scientific">Phormidium tenue FACHB-1050</name>
    <dbReference type="NCBI Taxonomy" id="2692857"/>
    <lineage>
        <taxon>Bacteria</taxon>
        <taxon>Bacillati</taxon>
        <taxon>Cyanobacteriota</taxon>
        <taxon>Cyanophyceae</taxon>
        <taxon>Oscillatoriophycideae</taxon>
        <taxon>Oscillatoriales</taxon>
        <taxon>Oscillatoriaceae</taxon>
        <taxon>Phormidium</taxon>
    </lineage>
</organism>
<dbReference type="InterPro" id="IPR001647">
    <property type="entry name" value="HTH_TetR"/>
</dbReference>
<keyword evidence="2 4" id="KW-0238">DNA-binding</keyword>
<gene>
    <name evidence="6" type="ORF">H6G05_09105</name>
</gene>
<keyword evidence="7" id="KW-1185">Reference proteome</keyword>